<evidence type="ECO:0000256" key="3">
    <source>
        <dbReference type="ARBA" id="ARBA00022796"/>
    </source>
</evidence>
<dbReference type="Proteomes" id="UP000594638">
    <property type="component" value="Unassembled WGS sequence"/>
</dbReference>
<comment type="caution">
    <text evidence="7">The sequence shown here is derived from an EMBL/GenBank/DDBJ whole genome shotgun (WGS) entry which is preliminary data.</text>
</comment>
<dbReference type="EMBL" id="CACTIH010005430">
    <property type="protein sequence ID" value="CAA2991965.1"/>
    <property type="molecule type" value="Genomic_DNA"/>
</dbReference>
<protein>
    <recommendedName>
        <fullName evidence="6">Copper transport protein</fullName>
    </recommendedName>
</protein>
<feature type="transmembrane region" description="Helical" evidence="6">
    <location>
        <begin position="53"/>
        <end position="76"/>
    </location>
</feature>
<keyword evidence="6" id="KW-0406">Ion transport</keyword>
<gene>
    <name evidence="7" type="ORF">OLEA9_A068309</name>
</gene>
<keyword evidence="5 6" id="KW-0472">Membrane</keyword>
<evidence type="ECO:0000313" key="8">
    <source>
        <dbReference type="Proteomes" id="UP000594638"/>
    </source>
</evidence>
<keyword evidence="2 6" id="KW-0812">Transmembrane</keyword>
<dbReference type="Gramene" id="OE9A068309T1">
    <property type="protein sequence ID" value="OE9A068309C1"/>
    <property type="gene ID" value="OE9A068309"/>
</dbReference>
<dbReference type="PANTHER" id="PTHR12483:SF85">
    <property type="entry name" value="COPPER TRANSPORT PROTEIN"/>
    <property type="match status" value="1"/>
</dbReference>
<comment type="similarity">
    <text evidence="1 6">Belongs to the copper transporter (Ctr) (TC 1.A.56) family. SLC31A subfamily.</text>
</comment>
<keyword evidence="8" id="KW-1185">Reference proteome</keyword>
<proteinExistence type="inferred from homology"/>
<keyword evidence="6" id="KW-0813">Transport</keyword>
<evidence type="ECO:0000256" key="1">
    <source>
        <dbReference type="ARBA" id="ARBA00006921"/>
    </source>
</evidence>
<keyword evidence="4 6" id="KW-1133">Transmembrane helix</keyword>
<dbReference type="OrthoDB" id="73901at2759"/>
<organism evidence="7 8">
    <name type="scientific">Olea europaea subsp. europaea</name>
    <dbReference type="NCBI Taxonomy" id="158383"/>
    <lineage>
        <taxon>Eukaryota</taxon>
        <taxon>Viridiplantae</taxon>
        <taxon>Streptophyta</taxon>
        <taxon>Embryophyta</taxon>
        <taxon>Tracheophyta</taxon>
        <taxon>Spermatophyta</taxon>
        <taxon>Magnoliopsida</taxon>
        <taxon>eudicotyledons</taxon>
        <taxon>Gunneridae</taxon>
        <taxon>Pentapetalae</taxon>
        <taxon>asterids</taxon>
        <taxon>lamiids</taxon>
        <taxon>Lamiales</taxon>
        <taxon>Oleaceae</taxon>
        <taxon>Oleeae</taxon>
        <taxon>Olea</taxon>
    </lineage>
</organism>
<reference evidence="7 8" key="1">
    <citation type="submission" date="2019-12" db="EMBL/GenBank/DDBJ databases">
        <authorList>
            <person name="Alioto T."/>
            <person name="Alioto T."/>
            <person name="Gomez Garrido J."/>
        </authorList>
    </citation>
    <scope>NUCLEOTIDE SEQUENCE [LARGE SCALE GENOMIC DNA]</scope>
</reference>
<dbReference type="GO" id="GO:0005886">
    <property type="term" value="C:plasma membrane"/>
    <property type="evidence" value="ECO:0007669"/>
    <property type="project" value="TreeGrafter"/>
</dbReference>
<comment type="subcellular location">
    <subcellularLocation>
        <location evidence="6">Membrane</location>
        <topology evidence="6">Multi-pass membrane protein</topology>
    </subcellularLocation>
</comment>
<keyword evidence="3 6" id="KW-0187">Copper transport</keyword>
<evidence type="ECO:0000256" key="6">
    <source>
        <dbReference type="RuleBase" id="RU367022"/>
    </source>
</evidence>
<evidence type="ECO:0000256" key="4">
    <source>
        <dbReference type="ARBA" id="ARBA00022989"/>
    </source>
</evidence>
<evidence type="ECO:0000256" key="2">
    <source>
        <dbReference type="ARBA" id="ARBA00022692"/>
    </source>
</evidence>
<evidence type="ECO:0000313" key="7">
    <source>
        <dbReference type="EMBL" id="CAA2991965.1"/>
    </source>
</evidence>
<accession>A0A8S0SHE0</accession>
<sequence>MSHDHDHGTMPMPMSPDSMYNNSMNMNDMAMHMNFFWGKDVVVLFDGWPNGRLGMYILALAFVFLLAVAVEILAAVPIKPRMRPLSGGLLQAAVYAVRMALAYLIMLSVMSFNVGIFIVAVAGHAVGCFIVKYRAIAAVYMAANDAPKV</sequence>
<name>A0A8S0SHE0_OLEEU</name>
<dbReference type="AlphaFoldDB" id="A0A8S0SHE0"/>
<evidence type="ECO:0000256" key="5">
    <source>
        <dbReference type="ARBA" id="ARBA00023136"/>
    </source>
</evidence>
<feature type="transmembrane region" description="Helical" evidence="6">
    <location>
        <begin position="112"/>
        <end position="131"/>
    </location>
</feature>
<dbReference type="InterPro" id="IPR007274">
    <property type="entry name" value="Cop_transporter"/>
</dbReference>
<dbReference type="GO" id="GO:0005375">
    <property type="term" value="F:copper ion transmembrane transporter activity"/>
    <property type="evidence" value="ECO:0007669"/>
    <property type="project" value="UniProtKB-UniRule"/>
</dbReference>
<feature type="transmembrane region" description="Helical" evidence="6">
    <location>
        <begin position="88"/>
        <end position="106"/>
    </location>
</feature>
<dbReference type="Pfam" id="PF04145">
    <property type="entry name" value="Ctr"/>
    <property type="match status" value="1"/>
</dbReference>
<keyword evidence="6" id="KW-0186">Copper</keyword>
<dbReference type="PANTHER" id="PTHR12483">
    <property type="entry name" value="SOLUTE CARRIER FAMILY 31 COPPER TRANSPORTERS"/>
    <property type="match status" value="1"/>
</dbReference>